<evidence type="ECO:0000313" key="2">
    <source>
        <dbReference type="Proteomes" id="UP000199337"/>
    </source>
</evidence>
<dbReference type="STRING" id="341036.SAMN05660649_00571"/>
<reference evidence="2" key="1">
    <citation type="submission" date="2016-10" db="EMBL/GenBank/DDBJ databases">
        <authorList>
            <person name="Varghese N."/>
            <person name="Submissions S."/>
        </authorList>
    </citation>
    <scope>NUCLEOTIDE SEQUENCE [LARGE SCALE GENOMIC DNA]</scope>
    <source>
        <strain evidence="2">DSM 17038</strain>
    </source>
</reference>
<dbReference type="EMBL" id="FOOX01000002">
    <property type="protein sequence ID" value="SFG07318.1"/>
    <property type="molecule type" value="Genomic_DNA"/>
</dbReference>
<dbReference type="RefSeq" id="WP_165613340.1">
    <property type="nucleotide sequence ID" value="NZ_FOOX01000002.1"/>
</dbReference>
<organism evidence="1 2">
    <name type="scientific">Desulfotruncus arcticus DSM 17038</name>
    <dbReference type="NCBI Taxonomy" id="1121424"/>
    <lineage>
        <taxon>Bacteria</taxon>
        <taxon>Bacillati</taxon>
        <taxon>Bacillota</taxon>
        <taxon>Clostridia</taxon>
        <taxon>Eubacteriales</taxon>
        <taxon>Desulfallaceae</taxon>
        <taxon>Desulfotruncus</taxon>
    </lineage>
</organism>
<evidence type="ECO:0008006" key="3">
    <source>
        <dbReference type="Google" id="ProtNLM"/>
    </source>
</evidence>
<dbReference type="Proteomes" id="UP000199337">
    <property type="component" value="Unassembled WGS sequence"/>
</dbReference>
<name>A0A1I2NU79_9FIRM</name>
<dbReference type="Gene3D" id="1.20.120.490">
    <property type="entry name" value="Hypothetical protein TM1646-like domain"/>
    <property type="match status" value="1"/>
</dbReference>
<dbReference type="AlphaFoldDB" id="A0A1I2NU79"/>
<dbReference type="SUPFAM" id="SSF158397">
    <property type="entry name" value="TM1646-like"/>
    <property type="match status" value="1"/>
</dbReference>
<proteinExistence type="predicted"/>
<gene>
    <name evidence="1" type="ORF">SAMN05660649_00571</name>
</gene>
<evidence type="ECO:0000313" key="1">
    <source>
        <dbReference type="EMBL" id="SFG07318.1"/>
    </source>
</evidence>
<dbReference type="Pfam" id="PF03885">
    <property type="entry name" value="DUF327"/>
    <property type="match status" value="1"/>
</dbReference>
<accession>A0A1I2NU79</accession>
<dbReference type="InterPro" id="IPR024042">
    <property type="entry name" value="TM1646-like_dom_sf"/>
</dbReference>
<keyword evidence="2" id="KW-1185">Reference proteome</keyword>
<protein>
    <recommendedName>
        <fullName evidence="3">DUF327 domain-containing protein</fullName>
    </recommendedName>
</protein>
<sequence length="141" mass="16391">MKITPGTNRNVHTTTKKVTASAKNENFSDFLQSQHQRQYEVEVAKMIEDIKKAGDKLKNSLSVVDAWEYKKLIKEYLHYIINNHYVVNYTHSLRAGLLSKVHIIDQKIQEMTEELMNTQKKNIKIASKIEEIIGLLIDLYT</sequence>
<dbReference type="InterPro" id="IPR005585">
    <property type="entry name" value="DUF327"/>
</dbReference>